<keyword evidence="3" id="KW-1185">Reference proteome</keyword>
<feature type="compositionally biased region" description="Low complexity" evidence="1">
    <location>
        <begin position="540"/>
        <end position="554"/>
    </location>
</feature>
<proteinExistence type="predicted"/>
<dbReference type="AlphaFoldDB" id="A0A9P6UQI2"/>
<evidence type="ECO:0000256" key="1">
    <source>
        <dbReference type="SAM" id="MobiDB-lite"/>
    </source>
</evidence>
<dbReference type="EMBL" id="JAAAIP010000556">
    <property type="protein sequence ID" value="KAG0315192.1"/>
    <property type="molecule type" value="Genomic_DNA"/>
</dbReference>
<dbReference type="SUPFAM" id="SSF52047">
    <property type="entry name" value="RNI-like"/>
    <property type="match status" value="1"/>
</dbReference>
<evidence type="ECO:0000313" key="2">
    <source>
        <dbReference type="EMBL" id="KAG0315192.1"/>
    </source>
</evidence>
<comment type="caution">
    <text evidence="2">The sequence shown here is derived from an EMBL/GenBank/DDBJ whole genome shotgun (WGS) entry which is preliminary data.</text>
</comment>
<name>A0A9P6UQI2_9FUNG</name>
<sequence>MAALETIPNSPSKRLSRPTALKRAHDATVATRSFILAHTTMPDDVNNHDSTPVRIPRPHLPWTDKALGIPEIVHLIQSRLDRSTLRTSLCVSRLWYHTAQPLVWRTVDWDNTLESTPREAMMQSRSHHIRTLRCLFHSQAGTSSVESSSLLQSFVTGQCERDEQAIQQGGPASALSVVGDATTAIPATQGLELAAHPADALHDASVRNSRSSEPRKRLQHLFLKGHFDLQSTATGLGPSPAYFSFRISTLSHLDIRPSVNSAVDIHLILDSATRLERLVIHSHGSFIDRRQTGSTAGLTVASNNGAIHHSLTSLTIHHLKVSRQELEGVAARCPNLTEFQSVGSPGALWTSSPLTLTHQPSGSPTEVDSLTQPKSLIYAFSKSCPGLQRLHVGLQQGGFHSDSVRETLTTLPQLRALGLPAWDCTKVMMDTLKSIQIESARTGTFLTSLCIMNVSSSEKVSQAIHDYLCWTPYLQEFYACNTTLYVEQMQQQGSIETTLDNQGRSPDGSVEMTSDERLRASDTRTIQATGSGMGHLRQQSVPESESSSGSHALSTDGIDISVSAEDTASSRQWACTRLERLVVRFAHLPWRSLAEPPKRSNKTFAFLNRLQKLKHLYIKEGLVLSAGREYDALAELASLEELVFTTCYPIPLKPSDMAWMEHTDGTLVAQDRLKRVVVRRQKANVTADKDIRGWFQEHRPDITFSLELADCCEDEYNF</sequence>
<gene>
    <name evidence="2" type="ORF">BGZ99_007619</name>
</gene>
<dbReference type="InterPro" id="IPR032675">
    <property type="entry name" value="LRR_dom_sf"/>
</dbReference>
<reference evidence="2" key="1">
    <citation type="journal article" date="2020" name="Fungal Divers.">
        <title>Resolving the Mortierellaceae phylogeny through synthesis of multi-gene phylogenetics and phylogenomics.</title>
        <authorList>
            <person name="Vandepol N."/>
            <person name="Liber J."/>
            <person name="Desiro A."/>
            <person name="Na H."/>
            <person name="Kennedy M."/>
            <person name="Barry K."/>
            <person name="Grigoriev I.V."/>
            <person name="Miller A.N."/>
            <person name="O'Donnell K."/>
            <person name="Stajich J.E."/>
            <person name="Bonito G."/>
        </authorList>
    </citation>
    <scope>NUCLEOTIDE SEQUENCE</scope>
    <source>
        <strain evidence="2">REB-010B</strain>
    </source>
</reference>
<organism evidence="2 3">
    <name type="scientific">Dissophora globulifera</name>
    <dbReference type="NCBI Taxonomy" id="979702"/>
    <lineage>
        <taxon>Eukaryota</taxon>
        <taxon>Fungi</taxon>
        <taxon>Fungi incertae sedis</taxon>
        <taxon>Mucoromycota</taxon>
        <taxon>Mortierellomycotina</taxon>
        <taxon>Mortierellomycetes</taxon>
        <taxon>Mortierellales</taxon>
        <taxon>Mortierellaceae</taxon>
        <taxon>Dissophora</taxon>
    </lineage>
</organism>
<evidence type="ECO:0000313" key="3">
    <source>
        <dbReference type="Proteomes" id="UP000738325"/>
    </source>
</evidence>
<dbReference type="Proteomes" id="UP000738325">
    <property type="component" value="Unassembled WGS sequence"/>
</dbReference>
<accession>A0A9P6UQI2</accession>
<dbReference type="OrthoDB" id="2448069at2759"/>
<feature type="region of interest" description="Disordered" evidence="1">
    <location>
        <begin position="496"/>
        <end position="555"/>
    </location>
</feature>
<protein>
    <recommendedName>
        <fullName evidence="4">F-box domain-containing protein</fullName>
    </recommendedName>
</protein>
<dbReference type="Gene3D" id="3.80.10.10">
    <property type="entry name" value="Ribonuclease Inhibitor"/>
    <property type="match status" value="1"/>
</dbReference>
<feature type="region of interest" description="Disordered" evidence="1">
    <location>
        <begin position="1"/>
        <end position="22"/>
    </location>
</feature>
<evidence type="ECO:0008006" key="4">
    <source>
        <dbReference type="Google" id="ProtNLM"/>
    </source>
</evidence>